<organism evidence="6 7">
    <name type="scientific">Rhodothalassium salexigens DSM 2132</name>
    <dbReference type="NCBI Taxonomy" id="1188247"/>
    <lineage>
        <taxon>Bacteria</taxon>
        <taxon>Pseudomonadati</taxon>
        <taxon>Pseudomonadota</taxon>
        <taxon>Alphaproteobacteria</taxon>
        <taxon>Rhodothalassiales</taxon>
        <taxon>Rhodothalassiaceae</taxon>
        <taxon>Rhodothalassium</taxon>
    </lineage>
</organism>
<proteinExistence type="predicted"/>
<keyword evidence="1" id="KW-0378">Hydrolase</keyword>
<dbReference type="Pfam" id="PF07676">
    <property type="entry name" value="PD40"/>
    <property type="match status" value="2"/>
</dbReference>
<evidence type="ECO:0000313" key="7">
    <source>
        <dbReference type="Proteomes" id="UP000295399"/>
    </source>
</evidence>
<dbReference type="GO" id="GO:0004252">
    <property type="term" value="F:serine-type endopeptidase activity"/>
    <property type="evidence" value="ECO:0007669"/>
    <property type="project" value="TreeGrafter"/>
</dbReference>
<dbReference type="EMBL" id="SLXO01000006">
    <property type="protein sequence ID" value="TCP33958.1"/>
    <property type="molecule type" value="Genomic_DNA"/>
</dbReference>
<dbReference type="InterPro" id="IPR001375">
    <property type="entry name" value="Peptidase_S9_cat"/>
</dbReference>
<dbReference type="InParanoid" id="A0A4R2PHE4"/>
<keyword evidence="7" id="KW-1185">Reference proteome</keyword>
<feature type="signal peptide" evidence="3">
    <location>
        <begin position="1"/>
        <end position="23"/>
    </location>
</feature>
<dbReference type="InterPro" id="IPR011042">
    <property type="entry name" value="6-blade_b-propeller_TolB-like"/>
</dbReference>
<keyword evidence="3" id="KW-0732">Signal</keyword>
<comment type="caution">
    <text evidence="6">The sequence shown here is derived from an EMBL/GenBank/DDBJ whole genome shotgun (WGS) entry which is preliminary data.</text>
</comment>
<dbReference type="Gene3D" id="3.40.50.1820">
    <property type="entry name" value="alpha/beta hydrolase"/>
    <property type="match status" value="1"/>
</dbReference>
<dbReference type="Gene3D" id="2.120.10.30">
    <property type="entry name" value="TolB, C-terminal domain"/>
    <property type="match status" value="2"/>
</dbReference>
<dbReference type="OrthoDB" id="9812921at2"/>
<feature type="domain" description="Dipeptidylpeptidase IV N-terminal" evidence="5">
    <location>
        <begin position="204"/>
        <end position="297"/>
    </location>
</feature>
<dbReference type="PANTHER" id="PTHR42776:SF4">
    <property type="entry name" value="ACYLAMINO-ACID-RELEASING ENZYME"/>
    <property type="match status" value="1"/>
</dbReference>
<evidence type="ECO:0000259" key="5">
    <source>
        <dbReference type="Pfam" id="PF00930"/>
    </source>
</evidence>
<protein>
    <submittedName>
        <fullName evidence="6">Acylaminoacyl-peptidase</fullName>
    </submittedName>
</protein>
<evidence type="ECO:0000313" key="6">
    <source>
        <dbReference type="EMBL" id="TCP33958.1"/>
    </source>
</evidence>
<dbReference type="InterPro" id="IPR029058">
    <property type="entry name" value="AB_hydrolase_fold"/>
</dbReference>
<dbReference type="RefSeq" id="WP_132708624.1">
    <property type="nucleotide sequence ID" value="NZ_JACIGF010000006.1"/>
</dbReference>
<dbReference type="GO" id="GO:0006508">
    <property type="term" value="P:proteolysis"/>
    <property type="evidence" value="ECO:0007669"/>
    <property type="project" value="InterPro"/>
</dbReference>
<keyword evidence="2" id="KW-0720">Serine protease</keyword>
<sequence length="704" mass="77293">MTTWRRVGLAAMAWALLPGLAVAEDAAQDTVRDTAENGAAAEAPEPLKIEHWLDWERASAPQISPNGERIVYARSSVDKYTDRWVTRQWIMRADGSRPRELVEGSDPRWSPDSTRLAYVAEDADGNAQLFVRWVDDGATSQITWGRTAPSRLQWSPDGKRLAFVSEVAMEPSWTIALPRPKDAEWTPDPAVIDTLHYRRDRQGPKTGYDHLFVVPATGGTPRQITDGPWDVEGRPQWRPDGSEILFAGDMVDDPDAADPWTSHILAVSPSGGAVRQLTSQDGGWGSPRVSPDGQTVLYSGAVAVETNYRPTVVRAVDIDGGNDRLVLAGLANAPRSLLWARDGKRFFFTLAAEGRTQIHEGRLDGGHEPVTEGMHSLTLTAISDGGVAVGHRSAPQATTNIYRLTLKRRADPLMLTDVNADILDGVALGTVEEFTVGSSDDARVQGWIVTPPDYDATRRYPLLLAIHGGPHAMYGVNFRPMFQMFAGLGYVVVYANPRGSTGYGSDFANAIDNRYPGRRDFDDLMAATDAAIERRSIDTDRMFVQGCSGGGVLTAWTVINTDRFAAAASRCPVINWISFAGTADIAEWAYTRFRPDFFDDPARWLDHSPIMHADRVTTPTLLMTGVRDLRTPLAQAEEFYAALKRRGVATKLIPMNDEWHGTSRKPSNMLRTVLYMDKWFREHSSGWDDAGPAGADTGASGAGQ</sequence>
<dbReference type="SUPFAM" id="SSF82171">
    <property type="entry name" value="DPP6 N-terminal domain-like"/>
    <property type="match status" value="1"/>
</dbReference>
<gene>
    <name evidence="6" type="ORF">EV659_106116</name>
</gene>
<accession>A0A4R2PHE4</accession>
<dbReference type="PANTHER" id="PTHR42776">
    <property type="entry name" value="SERINE PEPTIDASE S9 FAMILY MEMBER"/>
    <property type="match status" value="1"/>
</dbReference>
<evidence type="ECO:0000256" key="3">
    <source>
        <dbReference type="SAM" id="SignalP"/>
    </source>
</evidence>
<dbReference type="InterPro" id="IPR011659">
    <property type="entry name" value="WD40"/>
</dbReference>
<dbReference type="AlphaFoldDB" id="A0A4R2PHE4"/>
<dbReference type="InterPro" id="IPR002469">
    <property type="entry name" value="Peptidase_S9B_N"/>
</dbReference>
<keyword evidence="2" id="KW-0645">Protease</keyword>
<dbReference type="Pfam" id="PF00326">
    <property type="entry name" value="Peptidase_S9"/>
    <property type="match status" value="1"/>
</dbReference>
<dbReference type="Proteomes" id="UP000295399">
    <property type="component" value="Unassembled WGS sequence"/>
</dbReference>
<evidence type="ECO:0000259" key="4">
    <source>
        <dbReference type="Pfam" id="PF00326"/>
    </source>
</evidence>
<dbReference type="SUPFAM" id="SSF53474">
    <property type="entry name" value="alpha/beta-Hydrolases"/>
    <property type="match status" value="1"/>
</dbReference>
<evidence type="ECO:0000256" key="1">
    <source>
        <dbReference type="ARBA" id="ARBA00022801"/>
    </source>
</evidence>
<evidence type="ECO:0000256" key="2">
    <source>
        <dbReference type="ARBA" id="ARBA00022825"/>
    </source>
</evidence>
<feature type="domain" description="Peptidase S9 prolyl oligopeptidase catalytic" evidence="4">
    <location>
        <begin position="478"/>
        <end position="684"/>
    </location>
</feature>
<dbReference type="Pfam" id="PF00930">
    <property type="entry name" value="DPPIV_N"/>
    <property type="match status" value="1"/>
</dbReference>
<reference evidence="6 7" key="1">
    <citation type="submission" date="2019-03" db="EMBL/GenBank/DDBJ databases">
        <title>Genomic Encyclopedia of Type Strains, Phase IV (KMG-IV): sequencing the most valuable type-strain genomes for metagenomic binning, comparative biology and taxonomic classification.</title>
        <authorList>
            <person name="Goeker M."/>
        </authorList>
    </citation>
    <scope>NUCLEOTIDE SEQUENCE [LARGE SCALE GENOMIC DNA]</scope>
    <source>
        <strain evidence="6 7">DSM 2132</strain>
    </source>
</reference>
<name>A0A4R2PHE4_RHOSA</name>
<feature type="chain" id="PRO_5020263877" evidence="3">
    <location>
        <begin position="24"/>
        <end position="704"/>
    </location>
</feature>